<evidence type="ECO:0000256" key="1">
    <source>
        <dbReference type="ARBA" id="ARBA00007374"/>
    </source>
</evidence>
<dbReference type="Pfam" id="PF03770">
    <property type="entry name" value="IPK"/>
    <property type="match status" value="1"/>
</dbReference>
<keyword evidence="3 4" id="KW-0418">Kinase</keyword>
<dbReference type="EMBL" id="KN831768">
    <property type="protein sequence ID" value="KIM49710.1"/>
    <property type="molecule type" value="Genomic_DNA"/>
</dbReference>
<reference evidence="7" key="2">
    <citation type="submission" date="2015-01" db="EMBL/GenBank/DDBJ databases">
        <title>Evolutionary Origins and Diversification of the Mycorrhizal Mutualists.</title>
        <authorList>
            <consortium name="DOE Joint Genome Institute"/>
            <consortium name="Mycorrhizal Genomics Consortium"/>
            <person name="Kohler A."/>
            <person name="Kuo A."/>
            <person name="Nagy L.G."/>
            <person name="Floudas D."/>
            <person name="Copeland A."/>
            <person name="Barry K.W."/>
            <person name="Cichocki N."/>
            <person name="Veneault-Fourrey C."/>
            <person name="LaButti K."/>
            <person name="Lindquist E.A."/>
            <person name="Lipzen A."/>
            <person name="Lundell T."/>
            <person name="Morin E."/>
            <person name="Murat C."/>
            <person name="Riley R."/>
            <person name="Ohm R."/>
            <person name="Sun H."/>
            <person name="Tunlid A."/>
            <person name="Henrissat B."/>
            <person name="Grigoriev I.V."/>
            <person name="Hibbett D.S."/>
            <person name="Martin F."/>
        </authorList>
    </citation>
    <scope>NUCLEOTIDE SEQUENCE [LARGE SCALE GENOMIC DNA]</scope>
    <source>
        <strain evidence="7">h7</strain>
    </source>
</reference>
<feature type="compositionally biased region" description="Polar residues" evidence="5">
    <location>
        <begin position="202"/>
        <end position="212"/>
    </location>
</feature>
<dbReference type="SUPFAM" id="SSF56104">
    <property type="entry name" value="SAICAR synthase-like"/>
    <property type="match status" value="1"/>
</dbReference>
<evidence type="ECO:0000256" key="4">
    <source>
        <dbReference type="RuleBase" id="RU363090"/>
    </source>
</evidence>
<feature type="compositionally biased region" description="Acidic residues" evidence="5">
    <location>
        <begin position="307"/>
        <end position="330"/>
    </location>
</feature>
<name>A0A0C3CLZ1_HEBCY</name>
<feature type="region of interest" description="Disordered" evidence="5">
    <location>
        <begin position="202"/>
        <end position="222"/>
    </location>
</feature>
<keyword evidence="7" id="KW-1185">Reference proteome</keyword>
<keyword evidence="2 4" id="KW-0808">Transferase</keyword>
<dbReference type="EC" id="2.7.-.-" evidence="4"/>
<accession>A0A0C3CLZ1</accession>
<evidence type="ECO:0000256" key="2">
    <source>
        <dbReference type="ARBA" id="ARBA00022679"/>
    </source>
</evidence>
<sequence>MSETPSVSSTPTPTPGFIALASQVGGHAGVETTEDGSLIIKPVLQRELQFYQALQQDPTLAALLPFTAKFLGTLKLEGTVDPTKPDSTEGIIMQPVKEAKESMVLENLTFGFLKPNILDVKLGTVLYDDNASPDKVARMEKTARDTTSFETGVRLTGFQVYDNITSLPVNTPKLYGKTIKPHQLSEGIAKFFPVASDSNSSTDIANDASTLPSSSSSSSSGLPRNTLIRILRALREEIALIREAYSALELRMVGGSLLIVYEADWERAEEGIKNYLEGNVNDADADTEMQDVSVYEGLNEKEKENEDGGVEDGDEDENEEDEDEDDDDDETLIPPFVVKLIDFAHTSVAPGKGPDEGVLLGIDTILRLLDGRLSELAVFS</sequence>
<proteinExistence type="inferred from homology"/>
<dbReference type="Gene3D" id="3.30.470.160">
    <property type="entry name" value="Inositol polyphosphate kinase"/>
    <property type="match status" value="1"/>
</dbReference>
<dbReference type="HOGENOM" id="CLU_042569_3_1_1"/>
<feature type="region of interest" description="Disordered" evidence="5">
    <location>
        <begin position="297"/>
        <end position="330"/>
    </location>
</feature>
<evidence type="ECO:0000313" key="6">
    <source>
        <dbReference type="EMBL" id="KIM49710.1"/>
    </source>
</evidence>
<dbReference type="STRING" id="686832.A0A0C3CLZ1"/>
<dbReference type="PANTHER" id="PTHR12400">
    <property type="entry name" value="INOSITOL POLYPHOSPHATE KINASE"/>
    <property type="match status" value="1"/>
</dbReference>
<dbReference type="InterPro" id="IPR038286">
    <property type="entry name" value="IPK_sf"/>
</dbReference>
<dbReference type="GO" id="GO:0005634">
    <property type="term" value="C:nucleus"/>
    <property type="evidence" value="ECO:0007669"/>
    <property type="project" value="TreeGrafter"/>
</dbReference>
<dbReference type="GO" id="GO:0000824">
    <property type="term" value="F:inositol-1,4,5,6-tetrakisphosphate 3-kinase activity"/>
    <property type="evidence" value="ECO:0007669"/>
    <property type="project" value="TreeGrafter"/>
</dbReference>
<dbReference type="OrthoDB" id="338650at2759"/>
<dbReference type="GO" id="GO:0032958">
    <property type="term" value="P:inositol phosphate biosynthetic process"/>
    <property type="evidence" value="ECO:0007669"/>
    <property type="project" value="InterPro"/>
</dbReference>
<reference evidence="6 7" key="1">
    <citation type="submission" date="2014-04" db="EMBL/GenBank/DDBJ databases">
        <authorList>
            <consortium name="DOE Joint Genome Institute"/>
            <person name="Kuo A."/>
            <person name="Gay G."/>
            <person name="Dore J."/>
            <person name="Kohler A."/>
            <person name="Nagy L.G."/>
            <person name="Floudas D."/>
            <person name="Copeland A."/>
            <person name="Barry K.W."/>
            <person name="Cichocki N."/>
            <person name="Veneault-Fourrey C."/>
            <person name="LaButti K."/>
            <person name="Lindquist E.A."/>
            <person name="Lipzen A."/>
            <person name="Lundell T."/>
            <person name="Morin E."/>
            <person name="Murat C."/>
            <person name="Sun H."/>
            <person name="Tunlid A."/>
            <person name="Henrissat B."/>
            <person name="Grigoriev I.V."/>
            <person name="Hibbett D.S."/>
            <person name="Martin F."/>
            <person name="Nordberg H.P."/>
            <person name="Cantor M.N."/>
            <person name="Hua S.X."/>
        </authorList>
    </citation>
    <scope>NUCLEOTIDE SEQUENCE [LARGE SCALE GENOMIC DNA]</scope>
    <source>
        <strain evidence="7">h7</strain>
    </source>
</reference>
<organism evidence="6 7">
    <name type="scientific">Hebeloma cylindrosporum</name>
    <dbReference type="NCBI Taxonomy" id="76867"/>
    <lineage>
        <taxon>Eukaryota</taxon>
        <taxon>Fungi</taxon>
        <taxon>Dikarya</taxon>
        <taxon>Basidiomycota</taxon>
        <taxon>Agaricomycotina</taxon>
        <taxon>Agaricomycetes</taxon>
        <taxon>Agaricomycetidae</taxon>
        <taxon>Agaricales</taxon>
        <taxon>Agaricineae</taxon>
        <taxon>Hymenogastraceae</taxon>
        <taxon>Hebeloma</taxon>
    </lineage>
</organism>
<evidence type="ECO:0000256" key="3">
    <source>
        <dbReference type="ARBA" id="ARBA00022777"/>
    </source>
</evidence>
<evidence type="ECO:0000313" key="7">
    <source>
        <dbReference type="Proteomes" id="UP000053424"/>
    </source>
</evidence>
<dbReference type="GO" id="GO:0046854">
    <property type="term" value="P:phosphatidylinositol phosphate biosynthetic process"/>
    <property type="evidence" value="ECO:0007669"/>
    <property type="project" value="TreeGrafter"/>
</dbReference>
<comment type="similarity">
    <text evidence="1 4">Belongs to the inositol phosphokinase (IPK) family.</text>
</comment>
<dbReference type="PANTHER" id="PTHR12400:SF108">
    <property type="entry name" value="KINASE"/>
    <property type="match status" value="1"/>
</dbReference>
<protein>
    <recommendedName>
        <fullName evidence="4">Kinase</fullName>
        <ecNumber evidence="4">2.7.-.-</ecNumber>
    </recommendedName>
</protein>
<dbReference type="AlphaFoldDB" id="A0A0C3CLZ1"/>
<evidence type="ECO:0000256" key="5">
    <source>
        <dbReference type="SAM" id="MobiDB-lite"/>
    </source>
</evidence>
<dbReference type="GO" id="GO:0005737">
    <property type="term" value="C:cytoplasm"/>
    <property type="evidence" value="ECO:0007669"/>
    <property type="project" value="TreeGrafter"/>
</dbReference>
<dbReference type="GO" id="GO:0008440">
    <property type="term" value="F:inositol-1,4,5-trisphosphate 3-kinase activity"/>
    <property type="evidence" value="ECO:0007669"/>
    <property type="project" value="TreeGrafter"/>
</dbReference>
<dbReference type="Proteomes" id="UP000053424">
    <property type="component" value="Unassembled WGS sequence"/>
</dbReference>
<dbReference type="InterPro" id="IPR005522">
    <property type="entry name" value="IPK"/>
</dbReference>
<gene>
    <name evidence="6" type="ORF">M413DRAFT_438862</name>
</gene>